<keyword evidence="3" id="KW-1185">Reference proteome</keyword>
<reference evidence="3" key="1">
    <citation type="journal article" date="2013" name="PLoS Genet.">
        <title>The genome of Spraguea lophii and the basis of host-microsporidian interactions.</title>
        <authorList>
            <person name="Campbell S.E."/>
            <person name="Williams T.A."/>
            <person name="Yousuf A."/>
            <person name="Soanes D.M."/>
            <person name="Paszkiewicz K.H."/>
            <person name="Williams B.A.P."/>
        </authorList>
    </citation>
    <scope>NUCLEOTIDE SEQUENCE [LARGE SCALE GENOMIC DNA]</scope>
    <source>
        <strain evidence="3">42_110</strain>
    </source>
</reference>
<feature type="transmembrane region" description="Helical" evidence="1">
    <location>
        <begin position="100"/>
        <end position="119"/>
    </location>
</feature>
<protein>
    <recommendedName>
        <fullName evidence="4">SUN domain-containing protein</fullName>
    </recommendedName>
</protein>
<organism evidence="2 3">
    <name type="scientific">Spraguea lophii (strain 42_110)</name>
    <name type="common">Microsporidian parasite</name>
    <dbReference type="NCBI Taxonomy" id="1358809"/>
    <lineage>
        <taxon>Eukaryota</taxon>
        <taxon>Fungi</taxon>
        <taxon>Fungi incertae sedis</taxon>
        <taxon>Microsporidia</taxon>
        <taxon>Spragueidae</taxon>
        <taxon>Spraguea</taxon>
    </lineage>
</organism>
<keyword evidence="1" id="KW-0472">Membrane</keyword>
<gene>
    <name evidence="2" type="ORF">SLOPH_2574</name>
</gene>
<evidence type="ECO:0008006" key="4">
    <source>
        <dbReference type="Google" id="ProtNLM"/>
    </source>
</evidence>
<dbReference type="InParanoid" id="S7XRG3"/>
<comment type="caution">
    <text evidence="2">The sequence shown here is derived from an EMBL/GenBank/DDBJ whole genome shotgun (WGS) entry which is preliminary data.</text>
</comment>
<feature type="non-terminal residue" evidence="2">
    <location>
        <position position="1"/>
    </location>
</feature>
<keyword evidence="1" id="KW-0812">Transmembrane</keyword>
<dbReference type="AlphaFoldDB" id="S7XRG3"/>
<dbReference type="HOGENOM" id="CLU_2055389_0_0_1"/>
<dbReference type="Proteomes" id="UP000014978">
    <property type="component" value="Unassembled WGS sequence"/>
</dbReference>
<accession>S7XRG3</accession>
<evidence type="ECO:0000313" key="3">
    <source>
        <dbReference type="Proteomes" id="UP000014978"/>
    </source>
</evidence>
<dbReference type="VEuPathDB" id="MicrosporidiaDB:SLOPH_2574"/>
<evidence type="ECO:0000256" key="1">
    <source>
        <dbReference type="SAM" id="Phobius"/>
    </source>
</evidence>
<name>S7XRG3_SPRLO</name>
<keyword evidence="1" id="KW-1133">Transmembrane helix</keyword>
<dbReference type="EMBL" id="ATCN01000710">
    <property type="protein sequence ID" value="EPR78553.1"/>
    <property type="molecule type" value="Genomic_DNA"/>
</dbReference>
<proteinExistence type="predicted"/>
<evidence type="ECO:0000313" key="2">
    <source>
        <dbReference type="EMBL" id="EPR78553.1"/>
    </source>
</evidence>
<sequence>NNNTINTNNNTININTNTKHYSNILAIQILSSVGKYNCYTLTKIEVYGRTLLEDYRLNVKDKDLHNIFYTDTSNIDKYIGYNDMNIKDKIKEIEYKTRKMLMSVIVGIIVIIVITFMKFR</sequence>